<reference evidence="2 3" key="1">
    <citation type="submission" date="2021-06" db="EMBL/GenBank/DDBJ databases">
        <title>Caerostris darwini draft genome.</title>
        <authorList>
            <person name="Kono N."/>
            <person name="Arakawa K."/>
        </authorList>
    </citation>
    <scope>NUCLEOTIDE SEQUENCE [LARGE SCALE GENOMIC DNA]</scope>
</reference>
<proteinExistence type="predicted"/>
<accession>A0AAV4PJB0</accession>
<feature type="compositionally biased region" description="Polar residues" evidence="1">
    <location>
        <begin position="1"/>
        <end position="11"/>
    </location>
</feature>
<gene>
    <name evidence="2" type="ORF">CDAR_70401</name>
</gene>
<evidence type="ECO:0000313" key="3">
    <source>
        <dbReference type="Proteomes" id="UP001054837"/>
    </source>
</evidence>
<feature type="region of interest" description="Disordered" evidence="1">
    <location>
        <begin position="1"/>
        <end position="46"/>
    </location>
</feature>
<protein>
    <submittedName>
        <fullName evidence="2">Uncharacterized protein</fullName>
    </submittedName>
</protein>
<organism evidence="2 3">
    <name type="scientific">Caerostris darwini</name>
    <dbReference type="NCBI Taxonomy" id="1538125"/>
    <lineage>
        <taxon>Eukaryota</taxon>
        <taxon>Metazoa</taxon>
        <taxon>Ecdysozoa</taxon>
        <taxon>Arthropoda</taxon>
        <taxon>Chelicerata</taxon>
        <taxon>Arachnida</taxon>
        <taxon>Araneae</taxon>
        <taxon>Araneomorphae</taxon>
        <taxon>Entelegynae</taxon>
        <taxon>Araneoidea</taxon>
        <taxon>Araneidae</taxon>
        <taxon>Caerostris</taxon>
    </lineage>
</organism>
<evidence type="ECO:0000313" key="2">
    <source>
        <dbReference type="EMBL" id="GIX96213.1"/>
    </source>
</evidence>
<dbReference type="AlphaFoldDB" id="A0AAV4PJB0"/>
<sequence length="334" mass="37512">MSTRKPQTKPTTVRKKRVLSTLFDDGSKKPKADADERERETMSNQPLDKLVVEPEGVAENLENAAVAVLGINLVDEPVEMDVENMEKDALDENPMDADPANEAALAVEAHSVNAPALDPAAEEALAVEAHSVNAPAPDPAAEDALELPPEKAYREYYPDNKYAVDENGDEIYARTSEGEEVYLKINNHIVFAKKTINYSDKEPAKEVYYAALDSHGTVKYPKDSVTGRPIFPKGSLGGEIYVFHPKTNERIYPSAFGRMIYAIHPDGDEFLLKKSLGYVYARDNQHRELYPKRVNGDEYYFNSGPKEVAARDEHGNYYYAKTSKNCEFYPREFY</sequence>
<dbReference type="EMBL" id="BPLQ01002877">
    <property type="protein sequence ID" value="GIX96213.1"/>
    <property type="molecule type" value="Genomic_DNA"/>
</dbReference>
<evidence type="ECO:0000256" key="1">
    <source>
        <dbReference type="SAM" id="MobiDB-lite"/>
    </source>
</evidence>
<dbReference type="Proteomes" id="UP001054837">
    <property type="component" value="Unassembled WGS sequence"/>
</dbReference>
<comment type="caution">
    <text evidence="2">The sequence shown here is derived from an EMBL/GenBank/DDBJ whole genome shotgun (WGS) entry which is preliminary data.</text>
</comment>
<name>A0AAV4PJB0_9ARAC</name>
<keyword evidence="3" id="KW-1185">Reference proteome</keyword>
<feature type="compositionally biased region" description="Basic and acidic residues" evidence="1">
    <location>
        <begin position="25"/>
        <end position="41"/>
    </location>
</feature>